<feature type="compositionally biased region" description="Basic and acidic residues" evidence="5">
    <location>
        <begin position="777"/>
        <end position="824"/>
    </location>
</feature>
<dbReference type="PANTHER" id="PTHR12214">
    <property type="entry name" value="GC-RICH SEQUENCE DNA-BINDING FACTOR"/>
    <property type="match status" value="1"/>
</dbReference>
<feature type="compositionally biased region" description="Basic and acidic residues" evidence="5">
    <location>
        <begin position="884"/>
        <end position="898"/>
    </location>
</feature>
<keyword evidence="8" id="KW-1185">Reference proteome</keyword>
<evidence type="ECO:0000256" key="5">
    <source>
        <dbReference type="SAM" id="MobiDB-lite"/>
    </source>
</evidence>
<feature type="compositionally biased region" description="Basic and acidic residues" evidence="5">
    <location>
        <begin position="99"/>
        <end position="146"/>
    </location>
</feature>
<organism evidence="7 8">
    <name type="scientific">Tegillarca granosa</name>
    <name type="common">Malaysian cockle</name>
    <name type="synonym">Anadara granosa</name>
    <dbReference type="NCBI Taxonomy" id="220873"/>
    <lineage>
        <taxon>Eukaryota</taxon>
        <taxon>Metazoa</taxon>
        <taxon>Spiralia</taxon>
        <taxon>Lophotrochozoa</taxon>
        <taxon>Mollusca</taxon>
        <taxon>Bivalvia</taxon>
        <taxon>Autobranchia</taxon>
        <taxon>Pteriomorphia</taxon>
        <taxon>Arcoida</taxon>
        <taxon>Arcoidea</taxon>
        <taxon>Arcidae</taxon>
        <taxon>Tegillarca</taxon>
    </lineage>
</organism>
<proteinExistence type="inferred from homology"/>
<feature type="coiled-coil region" evidence="4">
    <location>
        <begin position="297"/>
        <end position="349"/>
    </location>
</feature>
<feature type="compositionally biased region" description="Low complexity" evidence="5">
    <location>
        <begin position="263"/>
        <end position="279"/>
    </location>
</feature>
<sequence length="1450" mass="169685">MATIFKKPRRNFRRKVVGQSDSDEEKEDQNVAPVEDEDSKDSFESKTSSDKPKKSKKKKKEKDIASSAALSFDLHDSEGDGEVFKVKKSSHSKRLAKQLKKEKEKEKEEESRRQDIKNEQEKTNSTKEYNHKQDEEKLRQLREEFRTLNGDEAAAMDEDSDDEDKGTLHKFIHRGEIPDASVIHMIRKKRQLARDVGDFVPLEDNVRSEKSSSRLVRDDDNDRSDEDDEEGRIDFSINKQAIERQKMKDDFLAAEHDLPSYSNGYNSSTYNNNSQQQSSFQPFTSLTKTTDVSEITIEAIKRRLKERLDSMEEVSRRHLQDRDTLVTDIEDTEKSIETCQSSVQGMEERYSFFQEMRGYVRDLVDCLNEKVPTINDLETRMNNLLKNQAQKLVSRRQQDVRDQCQDYMTSKSQIVMETSEGQARQRRVAEREARRARRRRAREGKDIKGHHDGLSSDDEESQSEITKFNVEKDSIMGLRERLFEDVVEDFSEVDFVREKFEDWKTKYGETYREAYIGLCLPKLFNPFIRLYLLDWNPLKARCKDFEEMKWYEILTENVWDPLSTTQTSRLVNVIQKIIRDYPTIHAKNKQTQNLLHSLVTRMKKTLDDDVFMPLYPKSVVENRTSGSAVFFTDSCGHVSRKHFELAGYFVSQIDFLVSTANTFYTESNPEKDRRDEIKQISKMLKPRRNFRRKVVGQSDSDEEKEDQNVAPVEDEDSKDSFESKTSSDKPKKSKKKKKEKDIASSAALSFDLHDSEGDGEVFKVKKSSHSKRLAKQLKKEKEKEKEEESRRQDIKNEQEKTNSTKEYNHKQDEEKLRQLREEFRTLNGDEAAAMDEDSDDEDKGTLHKFIHRGEIPDASVIHMIRKKRQLARDVGDFVPLEDNVRSEKSSSRLVRDDDNDRSDEDDEEGRIDFSINKQAIERQKMKDDFLAAEHDLPSYSNGYNSSTYNNNSQQQSSFQPFTSLTKTTDVSEITIEAIKRRLKERLDSMEEVSRRHLQDRDTLVTDIEDTEKSIETCQSSVQGMEERYSFFQEMRGYVRDLVDCLNEKVPTINDLETRMNNLLKNQAQKLVSRRQQDVRDQCQDYMTSKSQIVMETSEGQARQRRVAEREARRARRRRAREGKDIKGHHDGLSSDDEESQSEITKFNVEKDSIMGFRERLFEDVVEDFSEVDFVREKFEDWKTKYGETYREAYIGLCLPKLFNPFIRLYLLDWNPLKARCKDFEEMKWYESLIFFGFKSTDILQIEDDDIKLIPGIVEKVILPKLNFLTENVWDPLSTTQTSRLVNVIQKIIRDYPTIHAKNKQTQNLLHSLVTRMKKTLDDDVFMPLYPKSVVENRTSGSAVFFHRQLWTCIKLLGNILSWQDILSVKVLQGLAIISTFPKQWFVDLEGDKTIPQLQNLSRFLVSTANTFYTESNPEKDRRDEIKQISKMLVNIHSMDHALSLPQGKSE</sequence>
<dbReference type="Proteomes" id="UP001217089">
    <property type="component" value="Unassembled WGS sequence"/>
</dbReference>
<dbReference type="InterPro" id="IPR022783">
    <property type="entry name" value="GCFC_dom"/>
</dbReference>
<feature type="compositionally biased region" description="Basic and acidic residues" evidence="5">
    <location>
        <begin position="206"/>
        <end position="220"/>
    </location>
</feature>
<evidence type="ECO:0000313" key="8">
    <source>
        <dbReference type="Proteomes" id="UP001217089"/>
    </source>
</evidence>
<evidence type="ECO:0000259" key="6">
    <source>
        <dbReference type="Pfam" id="PF07842"/>
    </source>
</evidence>
<feature type="compositionally biased region" description="Acidic residues" evidence="5">
    <location>
        <begin position="832"/>
        <end position="842"/>
    </location>
</feature>
<feature type="region of interest" description="Disordered" evidence="5">
    <location>
        <begin position="416"/>
        <end position="463"/>
    </location>
</feature>
<comment type="similarity">
    <text evidence="2">Belongs to the GCF family.</text>
</comment>
<feature type="compositionally biased region" description="Basic residues" evidence="5">
    <location>
        <begin position="1"/>
        <end position="16"/>
    </location>
</feature>
<feature type="compositionally biased region" description="Basic and acidic residues" evidence="5">
    <location>
        <begin position="40"/>
        <end position="52"/>
    </location>
</feature>
<feature type="compositionally biased region" description="Basic and acidic residues" evidence="5">
    <location>
        <begin position="1121"/>
        <end position="1132"/>
    </location>
</feature>
<gene>
    <name evidence="7" type="ORF">KUTeg_007302</name>
</gene>
<feature type="compositionally biased region" description="Acidic residues" evidence="5">
    <location>
        <begin position="899"/>
        <end position="909"/>
    </location>
</feature>
<comment type="caution">
    <text evidence="7">The sequence shown here is derived from an EMBL/GenBank/DDBJ whole genome shotgun (WGS) entry which is preliminary data.</text>
</comment>
<feature type="compositionally biased region" description="Low complexity" evidence="5">
    <location>
        <begin position="941"/>
        <end position="957"/>
    </location>
</feature>
<feature type="region of interest" description="Disordered" evidence="5">
    <location>
        <begin position="263"/>
        <end position="285"/>
    </location>
</feature>
<accession>A0ABQ9FF64</accession>
<feature type="domain" description="GCF C-terminal" evidence="6">
    <location>
        <begin position="1173"/>
        <end position="1384"/>
    </location>
</feature>
<feature type="domain" description="GCF C-terminal" evidence="6">
    <location>
        <begin position="495"/>
        <end position="554"/>
    </location>
</feature>
<feature type="region of interest" description="Disordered" evidence="5">
    <location>
        <begin position="206"/>
        <end position="238"/>
    </location>
</feature>
<feature type="region of interest" description="Disordered" evidence="5">
    <location>
        <begin position="941"/>
        <end position="963"/>
    </location>
</feature>
<feature type="region of interest" description="Disordered" evidence="5">
    <location>
        <begin position="1"/>
        <end position="167"/>
    </location>
</feature>
<dbReference type="Pfam" id="PF07842">
    <property type="entry name" value="GCFC"/>
    <property type="match status" value="2"/>
</dbReference>
<protein>
    <recommendedName>
        <fullName evidence="6">GCF C-terminal domain-containing protein</fullName>
    </recommendedName>
</protein>
<dbReference type="EMBL" id="JARBDR010000337">
    <property type="protein sequence ID" value="KAJ8315152.1"/>
    <property type="molecule type" value="Genomic_DNA"/>
</dbReference>
<evidence type="ECO:0000256" key="4">
    <source>
        <dbReference type="SAM" id="Coils"/>
    </source>
</evidence>
<evidence type="ECO:0000256" key="3">
    <source>
        <dbReference type="ARBA" id="ARBA00023242"/>
    </source>
</evidence>
<feature type="compositionally biased region" description="Acidic residues" evidence="5">
    <location>
        <begin position="221"/>
        <end position="231"/>
    </location>
</feature>
<dbReference type="InterPro" id="IPR012890">
    <property type="entry name" value="GCFC2-like"/>
</dbReference>
<reference evidence="7 8" key="1">
    <citation type="submission" date="2022-12" db="EMBL/GenBank/DDBJ databases">
        <title>Chromosome-level genome of Tegillarca granosa.</title>
        <authorList>
            <person name="Kim J."/>
        </authorList>
    </citation>
    <scope>NUCLEOTIDE SEQUENCE [LARGE SCALE GENOMIC DNA]</scope>
    <source>
        <strain evidence="7">Teg-2019</strain>
        <tissue evidence="7">Adductor muscle</tissue>
    </source>
</reference>
<feature type="compositionally biased region" description="Basic residues" evidence="5">
    <location>
        <begin position="86"/>
        <end position="98"/>
    </location>
</feature>
<feature type="compositionally biased region" description="Basic and acidic residues" evidence="5">
    <location>
        <begin position="718"/>
        <end position="730"/>
    </location>
</feature>
<feature type="region of interest" description="Disordered" evidence="5">
    <location>
        <begin position="755"/>
        <end position="845"/>
    </location>
</feature>
<feature type="compositionally biased region" description="Acidic residues" evidence="5">
    <location>
        <begin position="154"/>
        <end position="164"/>
    </location>
</feature>
<dbReference type="PANTHER" id="PTHR12214:SF0">
    <property type="entry name" value="LD29489P"/>
    <property type="match status" value="1"/>
</dbReference>
<keyword evidence="3" id="KW-0539">Nucleus</keyword>
<keyword evidence="4" id="KW-0175">Coiled coil</keyword>
<feature type="region of interest" description="Disordered" evidence="5">
    <location>
        <begin position="688"/>
        <end position="743"/>
    </location>
</feature>
<evidence type="ECO:0000313" key="7">
    <source>
        <dbReference type="EMBL" id="KAJ8315152.1"/>
    </source>
</evidence>
<feature type="compositionally biased region" description="Basic residues" evidence="5">
    <location>
        <begin position="764"/>
        <end position="776"/>
    </location>
</feature>
<evidence type="ECO:0000256" key="1">
    <source>
        <dbReference type="ARBA" id="ARBA00004123"/>
    </source>
</evidence>
<comment type="subcellular location">
    <subcellularLocation>
        <location evidence="1">Nucleus</location>
    </subcellularLocation>
</comment>
<name>A0ABQ9FF64_TEGGR</name>
<feature type="region of interest" description="Disordered" evidence="5">
    <location>
        <begin position="1094"/>
        <end position="1141"/>
    </location>
</feature>
<evidence type="ECO:0000256" key="2">
    <source>
        <dbReference type="ARBA" id="ARBA00010801"/>
    </source>
</evidence>
<feature type="compositionally biased region" description="Basic and acidic residues" evidence="5">
    <location>
        <begin position="443"/>
        <end position="454"/>
    </location>
</feature>
<feature type="region of interest" description="Disordered" evidence="5">
    <location>
        <begin position="884"/>
        <end position="916"/>
    </location>
</feature>
<feature type="coiled-coil region" evidence="4">
    <location>
        <begin position="975"/>
        <end position="1027"/>
    </location>
</feature>
<feature type="compositionally biased region" description="Basic and acidic residues" evidence="5">
    <location>
        <begin position="73"/>
        <end position="85"/>
    </location>
</feature>